<organism evidence="1 2">
    <name type="scientific">Cotesia glomerata</name>
    <name type="common">Lepidopteran parasitic wasp</name>
    <name type="synonym">Apanteles glomeratus</name>
    <dbReference type="NCBI Taxonomy" id="32391"/>
    <lineage>
        <taxon>Eukaryota</taxon>
        <taxon>Metazoa</taxon>
        <taxon>Ecdysozoa</taxon>
        <taxon>Arthropoda</taxon>
        <taxon>Hexapoda</taxon>
        <taxon>Insecta</taxon>
        <taxon>Pterygota</taxon>
        <taxon>Neoptera</taxon>
        <taxon>Endopterygota</taxon>
        <taxon>Hymenoptera</taxon>
        <taxon>Apocrita</taxon>
        <taxon>Ichneumonoidea</taxon>
        <taxon>Braconidae</taxon>
        <taxon>Microgastrinae</taxon>
        <taxon>Cotesia</taxon>
    </lineage>
</organism>
<dbReference type="Proteomes" id="UP000826195">
    <property type="component" value="Unassembled WGS sequence"/>
</dbReference>
<name>A0AAV7IJK0_COTGL</name>
<comment type="caution">
    <text evidence="1">The sequence shown here is derived from an EMBL/GenBank/DDBJ whole genome shotgun (WGS) entry which is preliminary data.</text>
</comment>
<evidence type="ECO:0000313" key="2">
    <source>
        <dbReference type="Proteomes" id="UP000826195"/>
    </source>
</evidence>
<reference evidence="1 2" key="1">
    <citation type="journal article" date="2021" name="J. Hered.">
        <title>A chromosome-level genome assembly of the parasitoid wasp, Cotesia glomerata (Hymenoptera: Braconidae).</title>
        <authorList>
            <person name="Pinto B.J."/>
            <person name="Weis J.J."/>
            <person name="Gamble T."/>
            <person name="Ode P.J."/>
            <person name="Paul R."/>
            <person name="Zaspel J.M."/>
        </authorList>
    </citation>
    <scope>NUCLEOTIDE SEQUENCE [LARGE SCALE GENOMIC DNA]</scope>
    <source>
        <strain evidence="1">CgM1</strain>
    </source>
</reference>
<sequence>MDYSLKCFICERKFVGSLLAQEVKIVKASWIATLREYSMKIGDNKHKFLEGKTEIQVHEKCRTKYLISNKDTPGSSNSSVSGISTRSVSSDFDSECQFTIGGLLKIMEYKPSPKTLITHLESHFGTDVTISGTGIKSIVTYCGSGDLPVDDMWYMHREQRKEDEDIRVIRTAAELIRKQIKSTQYKTKTYPSSVSFLDNVHADIPKYLDEFWKS</sequence>
<proteinExistence type="predicted"/>
<gene>
    <name evidence="1" type="ORF">KQX54_006038</name>
</gene>
<protein>
    <submittedName>
        <fullName evidence="1">Uncharacterized protein</fullName>
    </submittedName>
</protein>
<evidence type="ECO:0000313" key="1">
    <source>
        <dbReference type="EMBL" id="KAH0552131.1"/>
    </source>
</evidence>
<keyword evidence="2" id="KW-1185">Reference proteome</keyword>
<accession>A0AAV7IJK0</accession>
<dbReference type="EMBL" id="JAHXZJ010001492">
    <property type="protein sequence ID" value="KAH0552131.1"/>
    <property type="molecule type" value="Genomic_DNA"/>
</dbReference>
<dbReference type="AlphaFoldDB" id="A0AAV7IJK0"/>